<dbReference type="Proteomes" id="UP000604825">
    <property type="component" value="Unassembled WGS sequence"/>
</dbReference>
<sequence length="135" mass="15029">MYFHRLTVNCVIMLKRTTSMRVSCLHMLPALDLKCVDTRFCLQIMTSVEQSFAPELAACASVYLFKGGTSKGGGLPSRLQGIILAVCWPHCPFILETNCAVMADKLKALCHDKSLQQPLIQEALPDSKALRRLEM</sequence>
<evidence type="ECO:0000313" key="1">
    <source>
        <dbReference type="EMBL" id="CAD6272280.1"/>
    </source>
</evidence>
<accession>A0A811RRA9</accession>
<dbReference type="EMBL" id="CAJGYO010000016">
    <property type="protein sequence ID" value="CAD6272280.1"/>
    <property type="molecule type" value="Genomic_DNA"/>
</dbReference>
<gene>
    <name evidence="1" type="ORF">NCGR_LOCUS55555</name>
</gene>
<evidence type="ECO:0000313" key="2">
    <source>
        <dbReference type="Proteomes" id="UP000604825"/>
    </source>
</evidence>
<proteinExistence type="predicted"/>
<reference evidence="1" key="1">
    <citation type="submission" date="2020-10" db="EMBL/GenBank/DDBJ databases">
        <authorList>
            <person name="Han B."/>
            <person name="Lu T."/>
            <person name="Zhao Q."/>
            <person name="Huang X."/>
            <person name="Zhao Y."/>
        </authorList>
    </citation>
    <scope>NUCLEOTIDE SEQUENCE</scope>
</reference>
<keyword evidence="2" id="KW-1185">Reference proteome</keyword>
<organism evidence="1 2">
    <name type="scientific">Miscanthus lutarioriparius</name>
    <dbReference type="NCBI Taxonomy" id="422564"/>
    <lineage>
        <taxon>Eukaryota</taxon>
        <taxon>Viridiplantae</taxon>
        <taxon>Streptophyta</taxon>
        <taxon>Embryophyta</taxon>
        <taxon>Tracheophyta</taxon>
        <taxon>Spermatophyta</taxon>
        <taxon>Magnoliopsida</taxon>
        <taxon>Liliopsida</taxon>
        <taxon>Poales</taxon>
        <taxon>Poaceae</taxon>
        <taxon>PACMAD clade</taxon>
        <taxon>Panicoideae</taxon>
        <taxon>Andropogonodae</taxon>
        <taxon>Andropogoneae</taxon>
        <taxon>Saccharinae</taxon>
        <taxon>Miscanthus</taxon>
    </lineage>
</organism>
<comment type="caution">
    <text evidence="1">The sequence shown here is derived from an EMBL/GenBank/DDBJ whole genome shotgun (WGS) entry which is preliminary data.</text>
</comment>
<protein>
    <submittedName>
        <fullName evidence="1">Uncharacterized protein</fullName>
    </submittedName>
</protein>
<name>A0A811RRA9_9POAL</name>
<dbReference type="AlphaFoldDB" id="A0A811RRA9"/>